<dbReference type="RefSeq" id="WP_212726232.1">
    <property type="nucleotide sequence ID" value="NZ_CP071249.1"/>
</dbReference>
<evidence type="ECO:0008006" key="3">
    <source>
        <dbReference type="Google" id="ProtNLM"/>
    </source>
</evidence>
<protein>
    <recommendedName>
        <fullName evidence="3">YolD-like family protein</fullName>
    </recommendedName>
</protein>
<evidence type="ECO:0000313" key="2">
    <source>
        <dbReference type="Proteomes" id="UP001058016"/>
    </source>
</evidence>
<proteinExistence type="predicted"/>
<name>A0ABY5JLK0_9FIRM</name>
<reference evidence="1 2" key="1">
    <citation type="submission" date="2021-03" db="EMBL/GenBank/DDBJ databases">
        <title>Comparative Genomics and Metabolomics in the genus Turicibacter.</title>
        <authorList>
            <person name="Maki J."/>
            <person name="Looft T."/>
        </authorList>
    </citation>
    <scope>NUCLEOTIDE SEQUENCE [LARGE SCALE GENOMIC DNA]</scope>
    <source>
        <strain evidence="1 2">MMM721</strain>
    </source>
</reference>
<accession>A0ABY5JLK0</accession>
<dbReference type="EMBL" id="CP071249">
    <property type="protein sequence ID" value="UUF06427.1"/>
    <property type="molecule type" value="Genomic_DNA"/>
</dbReference>
<sequence length="142" mass="16412">MNHKYSDILHLPYQKSKNHPPMLNSHRAAQFAPFAALTGHDRAVREVARLTADKVELDESSLNRLNEKIQLLKEHLLKRPRVTITYFQHDEKKSGGAYVTTNGYVKKIDDYQNILVMREGTLISFSDIFDIECDELFCDEGF</sequence>
<evidence type="ECO:0000313" key="1">
    <source>
        <dbReference type="EMBL" id="UUF06427.1"/>
    </source>
</evidence>
<gene>
    <name evidence="1" type="ORF">J0J69_02240</name>
</gene>
<keyword evidence="2" id="KW-1185">Reference proteome</keyword>
<organism evidence="1 2">
    <name type="scientific">Turicibacter bilis</name>
    <dbReference type="NCBI Taxonomy" id="2735723"/>
    <lineage>
        <taxon>Bacteria</taxon>
        <taxon>Bacillati</taxon>
        <taxon>Bacillota</taxon>
        <taxon>Erysipelotrichia</taxon>
        <taxon>Erysipelotrichales</taxon>
        <taxon>Turicibacteraceae</taxon>
        <taxon>Turicibacter</taxon>
    </lineage>
</organism>
<dbReference type="Proteomes" id="UP001058016">
    <property type="component" value="Chromosome"/>
</dbReference>